<organism evidence="1 2">
    <name type="scientific">Bartonella schoenbuchensis (strain DSM 13525 / NCTC 13165 / R1)</name>
    <dbReference type="NCBI Taxonomy" id="687861"/>
    <lineage>
        <taxon>Bacteria</taxon>
        <taxon>Pseudomonadati</taxon>
        <taxon>Pseudomonadota</taxon>
        <taxon>Alphaproteobacteria</taxon>
        <taxon>Hyphomicrobiales</taxon>
        <taxon>Bartonellaceae</taxon>
        <taxon>Bartonella</taxon>
    </lineage>
</organism>
<evidence type="ECO:0000313" key="2">
    <source>
        <dbReference type="Proteomes" id="UP000190811"/>
    </source>
</evidence>
<evidence type="ECO:0000313" key="1">
    <source>
        <dbReference type="EMBL" id="AQX30821.1"/>
    </source>
</evidence>
<sequence length="68" mass="7104">MYVWNGTKTVSLTGTKITGDRSAKSYGVGVQGVTGTVVTLNGGSIDKVQTGVWVYGGEKLEVRGGRLI</sequence>
<dbReference type="EMBL" id="CP019789">
    <property type="protein sequence ID" value="AQX30821.1"/>
    <property type="molecule type" value="Genomic_DNA"/>
</dbReference>
<proteinExistence type="predicted"/>
<dbReference type="AlphaFoldDB" id="A0A1S6XQP6"/>
<dbReference type="STRING" id="687861.BscR1v2_008890"/>
<protein>
    <submittedName>
        <fullName evidence="1">Uncharacterized protein</fullName>
    </submittedName>
</protein>
<dbReference type="Proteomes" id="UP000190811">
    <property type="component" value="Chromosome"/>
</dbReference>
<name>A0A1S6XQP6_BARSR</name>
<dbReference type="RefSeq" id="WP_153301978.1">
    <property type="nucleotide sequence ID" value="NZ_CP019789.1"/>
</dbReference>
<gene>
    <name evidence="1" type="ORF">BscR1v2_008890</name>
</gene>
<reference evidence="2" key="1">
    <citation type="journal article" date="2017" name="Genome Biol. Evol.">
        <title>Evolutionary Dynamics of Pathoadaptation Revealed by Three Independent Acquisitions of the VirB/D4 Type IV Secretion System in Bartonella.</title>
        <authorList>
            <person name="Harms A."/>
            <person name="Segers F.H."/>
            <person name="Quebatte M."/>
            <person name="Mistl C."/>
            <person name="Manfredi P."/>
            <person name="Korner J."/>
            <person name="Chomel B.B."/>
            <person name="Kosoy M."/>
            <person name="Maruyama S."/>
            <person name="Engel P."/>
            <person name="Dehio C."/>
        </authorList>
    </citation>
    <scope>NUCLEOTIDE SEQUENCE [LARGE SCALE GENOMIC DNA]</scope>
    <source>
        <strain evidence="2">R1</strain>
    </source>
</reference>
<accession>A0A1S6XQP6</accession>